<keyword evidence="4" id="KW-0336">GPI-anchor</keyword>
<dbReference type="GO" id="GO:0098552">
    <property type="term" value="C:side of membrane"/>
    <property type="evidence" value="ECO:0007669"/>
    <property type="project" value="UniProtKB-KW"/>
</dbReference>
<evidence type="ECO:0000256" key="10">
    <source>
        <dbReference type="SAM" id="SignalP"/>
    </source>
</evidence>
<dbReference type="InterPro" id="IPR040287">
    <property type="entry name" value="RGM"/>
</dbReference>
<proteinExistence type="inferred from homology"/>
<keyword evidence="8" id="KW-0325">Glycoprotein</keyword>
<dbReference type="InterPro" id="IPR010536">
    <property type="entry name" value="RGM_N"/>
</dbReference>
<evidence type="ECO:0000256" key="6">
    <source>
        <dbReference type="ARBA" id="ARBA00022813"/>
    </source>
</evidence>
<evidence type="ECO:0008006" key="15">
    <source>
        <dbReference type="Google" id="ProtNLM"/>
    </source>
</evidence>
<comment type="subcellular location">
    <subcellularLocation>
        <location evidence="1">Cell membrane</location>
        <topology evidence="1">Lipid-anchor</topology>
        <topology evidence="1">GPI-anchor</topology>
    </subcellularLocation>
</comment>
<dbReference type="STRING" id="8022.A0A060XTJ7"/>
<dbReference type="GO" id="GO:0005886">
    <property type="term" value="C:plasma membrane"/>
    <property type="evidence" value="ECO:0007669"/>
    <property type="project" value="UniProtKB-SubCell"/>
</dbReference>
<keyword evidence="3" id="KW-1003">Cell membrane</keyword>
<keyword evidence="6" id="KW-0068">Autocatalytic cleavage</keyword>
<dbReference type="Proteomes" id="UP000193380">
    <property type="component" value="Unassembled WGS sequence"/>
</dbReference>
<reference evidence="13" key="1">
    <citation type="journal article" date="2014" name="Nat. Commun.">
        <title>The rainbow trout genome provides novel insights into evolution after whole-genome duplication in vertebrates.</title>
        <authorList>
            <person name="Berthelot C."/>
            <person name="Brunet F."/>
            <person name="Chalopin D."/>
            <person name="Juanchich A."/>
            <person name="Bernard M."/>
            <person name="Noel B."/>
            <person name="Bento P."/>
            <person name="Da Silva C."/>
            <person name="Labadie K."/>
            <person name="Alberti A."/>
            <person name="Aury J.M."/>
            <person name="Louis A."/>
            <person name="Dehais P."/>
            <person name="Bardou P."/>
            <person name="Montfort J."/>
            <person name="Klopp C."/>
            <person name="Cabau C."/>
            <person name="Gaspin C."/>
            <person name="Thorgaard G.H."/>
            <person name="Boussaha M."/>
            <person name="Quillet E."/>
            <person name="Guyomard R."/>
            <person name="Galiana D."/>
            <person name="Bobe J."/>
            <person name="Volff J.N."/>
            <person name="Genet C."/>
            <person name="Wincker P."/>
            <person name="Jaillon O."/>
            <person name="Roest Crollius H."/>
            <person name="Guiguen Y."/>
        </authorList>
    </citation>
    <scope>NUCLEOTIDE SEQUENCE [LARGE SCALE GENOMIC DNA]</scope>
</reference>
<evidence type="ECO:0000259" key="12">
    <source>
        <dbReference type="Pfam" id="PF06535"/>
    </source>
</evidence>
<dbReference type="PANTHER" id="PTHR31428:SF3">
    <property type="entry name" value="HEMOJUVELIN"/>
    <property type="match status" value="1"/>
</dbReference>
<evidence type="ECO:0000256" key="5">
    <source>
        <dbReference type="ARBA" id="ARBA00022729"/>
    </source>
</evidence>
<feature type="signal peptide" evidence="10">
    <location>
        <begin position="1"/>
        <end position="36"/>
    </location>
</feature>
<keyword evidence="7" id="KW-0472">Membrane</keyword>
<dbReference type="PaxDb" id="8022-A0A060XTJ7"/>
<dbReference type="GO" id="GO:0015026">
    <property type="term" value="F:coreceptor activity"/>
    <property type="evidence" value="ECO:0007669"/>
    <property type="project" value="TreeGrafter"/>
</dbReference>
<evidence type="ECO:0000256" key="8">
    <source>
        <dbReference type="ARBA" id="ARBA00023180"/>
    </source>
</evidence>
<evidence type="ECO:0000313" key="13">
    <source>
        <dbReference type="EMBL" id="CDQ82993.1"/>
    </source>
</evidence>
<evidence type="ECO:0000313" key="14">
    <source>
        <dbReference type="Proteomes" id="UP000193380"/>
    </source>
</evidence>
<dbReference type="EMBL" id="FR906082">
    <property type="protein sequence ID" value="CDQ82993.1"/>
    <property type="molecule type" value="Genomic_DNA"/>
</dbReference>
<dbReference type="InterPro" id="IPR009496">
    <property type="entry name" value="RGM_C"/>
</dbReference>
<reference evidence="13" key="2">
    <citation type="submission" date="2014-03" db="EMBL/GenBank/DDBJ databases">
        <authorList>
            <person name="Genoscope - CEA"/>
        </authorList>
    </citation>
    <scope>NUCLEOTIDE SEQUENCE</scope>
</reference>
<accession>A0A060XTJ7</accession>
<evidence type="ECO:0000256" key="3">
    <source>
        <dbReference type="ARBA" id="ARBA00022475"/>
    </source>
</evidence>
<feature type="chain" id="PRO_5001596352" description="Hemojuvelin" evidence="10">
    <location>
        <begin position="37"/>
        <end position="431"/>
    </location>
</feature>
<evidence type="ECO:0000256" key="4">
    <source>
        <dbReference type="ARBA" id="ARBA00022622"/>
    </source>
</evidence>
<protein>
    <recommendedName>
        <fullName evidence="15">Hemojuvelin</fullName>
    </recommendedName>
</protein>
<dbReference type="GO" id="GO:0030509">
    <property type="term" value="P:BMP signaling pathway"/>
    <property type="evidence" value="ECO:0007669"/>
    <property type="project" value="TreeGrafter"/>
</dbReference>
<sequence length="431" mass="46263">MGTLALCSHYSQLSWKRSIIVALLLFHLCCLQASTSLPPPSVWASCRILRCNSDFVAVTLDLGGSGGGSREGGNAGYCSALRSYAMCTRRMARACRGDLAYHSAVQGIEDLLIQHSCPRTGPTAQPRPLPQAPISGDACIYEKGYLQREGRTPDYLHCGVFGDPHVRTFRDEFQTCAVQGAWPLIDNEYLYVQATSAPMRGGAYATALTTITIIFKNWRQCIEQQIYQAELDNVPAAFVDGSVTSGERQGQYSLSVHSDLPGHQAEIRAAHIGTTLVVRQSGRSLGLSVRSPRAIAEAFTPEQDLQLCVYGCPPSQRLETLPSPSSSSSLSSSSSSSQLSAAAHAHCAALLPARDIYYQACLFDLLATGDLNSSTAAVVALEDARGMISDPNKVHLLLVGKADRSSPCLPLILGVAVLSERLVALWTGKCL</sequence>
<evidence type="ECO:0000259" key="11">
    <source>
        <dbReference type="Pfam" id="PF06534"/>
    </source>
</evidence>
<keyword evidence="9" id="KW-0449">Lipoprotein</keyword>
<comment type="similarity">
    <text evidence="2">Belongs to the repulsive guidance molecule (RGM) family.</text>
</comment>
<name>A0A060XTJ7_ONCMY</name>
<evidence type="ECO:0000256" key="9">
    <source>
        <dbReference type="ARBA" id="ARBA00023288"/>
    </source>
</evidence>
<organism evidence="13 14">
    <name type="scientific">Oncorhynchus mykiss</name>
    <name type="common">Rainbow trout</name>
    <name type="synonym">Salmo gairdneri</name>
    <dbReference type="NCBI Taxonomy" id="8022"/>
    <lineage>
        <taxon>Eukaryota</taxon>
        <taxon>Metazoa</taxon>
        <taxon>Chordata</taxon>
        <taxon>Craniata</taxon>
        <taxon>Vertebrata</taxon>
        <taxon>Euteleostomi</taxon>
        <taxon>Actinopterygii</taxon>
        <taxon>Neopterygii</taxon>
        <taxon>Teleostei</taxon>
        <taxon>Protacanthopterygii</taxon>
        <taxon>Salmoniformes</taxon>
        <taxon>Salmonidae</taxon>
        <taxon>Salmoninae</taxon>
        <taxon>Oncorhynchus</taxon>
    </lineage>
</organism>
<feature type="domain" description="Repulsive guidance molecule N-terminal" evidence="12">
    <location>
        <begin position="46"/>
        <end position="118"/>
    </location>
</feature>
<dbReference type="Gene3D" id="3.40.1000.10">
    <property type="entry name" value="Mog1/PsbP, alpha/beta/alpha sandwich"/>
    <property type="match status" value="1"/>
</dbReference>
<evidence type="ECO:0000256" key="7">
    <source>
        <dbReference type="ARBA" id="ARBA00023136"/>
    </source>
</evidence>
<dbReference type="AlphaFoldDB" id="A0A060XTJ7"/>
<feature type="domain" description="Repulsive guidance molecule C-terminal" evidence="11">
    <location>
        <begin position="155"/>
        <end position="387"/>
    </location>
</feature>
<evidence type="ECO:0000256" key="2">
    <source>
        <dbReference type="ARBA" id="ARBA00005321"/>
    </source>
</evidence>
<dbReference type="Pfam" id="PF06535">
    <property type="entry name" value="RGM_N"/>
    <property type="match status" value="1"/>
</dbReference>
<dbReference type="Pfam" id="PF06534">
    <property type="entry name" value="RGM_C"/>
    <property type="match status" value="1"/>
</dbReference>
<gene>
    <name evidence="13" type="ORF">GSONMT00004593001</name>
</gene>
<dbReference type="PANTHER" id="PTHR31428">
    <property type="entry name" value="RGM DOMAIN FAMILY MEMBER DRAG-1"/>
    <property type="match status" value="1"/>
</dbReference>
<keyword evidence="5 10" id="KW-0732">Signal</keyword>
<evidence type="ECO:0000256" key="1">
    <source>
        <dbReference type="ARBA" id="ARBA00004609"/>
    </source>
</evidence>